<feature type="compositionally biased region" description="Polar residues" evidence="2">
    <location>
        <begin position="377"/>
        <end position="391"/>
    </location>
</feature>
<dbReference type="PANTHER" id="PTHR46599:SF3">
    <property type="entry name" value="PIGGYBAC TRANSPOSABLE ELEMENT-DERIVED PROTEIN 4"/>
    <property type="match status" value="1"/>
</dbReference>
<feature type="region of interest" description="Disordered" evidence="2">
    <location>
        <begin position="1399"/>
        <end position="1445"/>
    </location>
</feature>
<feature type="compositionally biased region" description="Pro residues" evidence="2">
    <location>
        <begin position="315"/>
        <end position="333"/>
    </location>
</feature>
<feature type="compositionally biased region" description="Polar residues" evidence="2">
    <location>
        <begin position="704"/>
        <end position="714"/>
    </location>
</feature>
<dbReference type="SMART" id="SM00343">
    <property type="entry name" value="ZnF_C2HC"/>
    <property type="match status" value="4"/>
</dbReference>
<feature type="region of interest" description="Disordered" evidence="2">
    <location>
        <begin position="2414"/>
        <end position="2450"/>
    </location>
</feature>
<feature type="compositionally biased region" description="Low complexity" evidence="2">
    <location>
        <begin position="334"/>
        <end position="346"/>
    </location>
</feature>
<dbReference type="PANTHER" id="PTHR46599">
    <property type="entry name" value="PIGGYBAC TRANSPOSABLE ELEMENT-DERIVED PROTEIN 4"/>
    <property type="match status" value="1"/>
</dbReference>
<feature type="region of interest" description="Disordered" evidence="2">
    <location>
        <begin position="372"/>
        <end position="410"/>
    </location>
</feature>
<feature type="compositionally biased region" description="Pro residues" evidence="2">
    <location>
        <begin position="773"/>
        <end position="787"/>
    </location>
</feature>
<feature type="compositionally biased region" description="Basic and acidic residues" evidence="2">
    <location>
        <begin position="2939"/>
        <end position="2950"/>
    </location>
</feature>
<feature type="region of interest" description="Disordered" evidence="2">
    <location>
        <begin position="702"/>
        <end position="790"/>
    </location>
</feature>
<feature type="compositionally biased region" description="Pro residues" evidence="2">
    <location>
        <begin position="2654"/>
        <end position="2669"/>
    </location>
</feature>
<gene>
    <name evidence="4" type="ORF">LAZ67_4001983</name>
</gene>
<feature type="region of interest" description="Disordered" evidence="2">
    <location>
        <begin position="313"/>
        <end position="355"/>
    </location>
</feature>
<feature type="compositionally biased region" description="Low complexity" evidence="2">
    <location>
        <begin position="147"/>
        <end position="163"/>
    </location>
</feature>
<keyword evidence="5" id="KW-1185">Reference proteome</keyword>
<feature type="compositionally biased region" description="Polar residues" evidence="2">
    <location>
        <begin position="107"/>
        <end position="119"/>
    </location>
</feature>
<keyword evidence="1" id="KW-0862">Zinc</keyword>
<reference evidence="4 5" key="1">
    <citation type="submission" date="2022-01" db="EMBL/GenBank/DDBJ databases">
        <title>A chromosomal length assembly of Cordylochernes scorpioides.</title>
        <authorList>
            <person name="Zeh D."/>
            <person name="Zeh J."/>
        </authorList>
    </citation>
    <scope>NUCLEOTIDE SEQUENCE [LARGE SCALE GENOMIC DNA]</scope>
    <source>
        <strain evidence="4">IN4F17</strain>
        <tissue evidence="4">Whole Body</tissue>
    </source>
</reference>
<proteinExistence type="predicted"/>
<feature type="region of interest" description="Disordered" evidence="2">
    <location>
        <begin position="93"/>
        <end position="123"/>
    </location>
</feature>
<feature type="region of interest" description="Disordered" evidence="2">
    <location>
        <begin position="138"/>
        <end position="201"/>
    </location>
</feature>
<protein>
    <submittedName>
        <fullName evidence="4">PGBD5</fullName>
    </submittedName>
</protein>
<sequence length="3290" mass="362367">MPSESRITVGNLPFFVADAAMVDALSRYGRITSIAPKLLKTGEFTYTDGRREALLLLHDGITIDKLPTRFEIRIKGEAWPAFLSHGIKCSKCHGQGHRRANCPQLHGRSTTARRASPTSHLRPRCLGGLQLRLLRQRLPPSTPVPPASSAQAEAPAPTSATPAPENPVDPRSAASNNPEPMPPARPDLIAPRGPGDPRLATLTPDVEMTEVDRNTASFVSSSKENTRDDLVVFLRRNPGVSFAGTDALGLGRKEVLDLLSSKTRAQRKRPLLTPPQSNALAGLINRILDLKSEGNSNIYKVLGQVKAELKTTPAAVPPTPALPAPRPAKPTTPAPQKKKSTPAMATPSPPPSAHTEIPIQCLWPERSMMRSWEQRHSPNPNMPNSVLSESPGSAEIVPERPSCPSQTGDEISPKIALQKNISEESLEKANHANSPAGNMHVNLAAARDVTAPKTAASSSENLANPASLNWADSEMAEADDSEGFIVVKKGKKRRLGSTSPEHAARQPNKPGEQRGSQQHKRPTGPRKVPPQEIKATRKDIAEAKARQNSSTHENYIFVERRMNGHYLVGLATKDPARRLVEGGLEIEGTTLRVFPYRKRAERIIVANLPGFVEDSAVVNALSPYGKVTSIAPILVKMGEFTFTDGRREAFILLNDGTKLDRLPTRLDVKSKGDSVPAFLSFGIKCSKCGKQGHRRANCPALARQTISSRQTASPTDARPPSPPPPPQQPRQPSPAPAAPASPVPPAETSTEATAIPSAPQPAEPKNHAQPAPAAHPAPLAPPRPPGARTPLLDCVVTNVEEPSTSSTSSQKRTGRAQLEKHLDGLPTLPIVQSVLQDLGRAKTLDLLSSRKMLKKDLASLPAAQVASLLELINTILAAHPDTDSIVQRETNAYHLDSCQDLCLGYNTVVLTHPVAIPGSGLACVFGPGVAVLRQRVLWPGHIALAVIDVHGEEMTIINAHLAHDPRERREQLELLAATELELLRKIHSLQHMDKLFKDHVFVIVNFDDGGWNNLFRMAVCEPVLRQVHEAVMGTEAFSKSQYPFQAALFYIADQDIFIQWDGQDGGVEGHLQLDWMEIYYGQIQAAFHGLPVVVRIIVKGDDLRAIIGIPQYSGGCEPWNQGQFHSRPEQEETQRLGEFAYSGCTFLLYQRYQGRSQSLAGWAPRAQEIRTTRAHIVEARARQASSSEEHCVYVEHSPELQPFHYLRAIDRMVGGASGVVQISKINGHYLLGLANRGLAERLISEGLEVEGTHLRAFPFGKRAVRITVGNLPFFVGDSAIISALTPYGRVTSIAPKLMKAGPYIYTDRREAFIALHEGVSIDPPRHNNQRRGLARIPDLRDQVFQIPDWPHQPLPLASNHRLRLGCLSSHRPSLQHRRPSCGPSCAPSICCTSAIPTSAPASPMEEATPAPSLQTPEDPAGPCSTASWHPEPTPPAPQGEESTLAMMTPPPPLALELEEWTTEIFEELDYQICLRPLIESGIDPSDLVDAVLFSEDRVFLLAKLSPGMKKILAEFLNVAIEQAQDYHPEVRTDLSRLRNDDWIETTTSTIPRLLFTAQPGPRAELFPEPNSPYQIFKKFIDEDFFGNLKLETNRYARATIDRERKKDPLNPRSHLEMWKAFSVSELKIFMAIIIHMSLVVKTRLKDYWSTRSELRTTYCRDVGMIRPRFEAILSMLHLNDNASYVAFGQPGHDPLHKIRTFLDALVHKFKTYYYPCQPLTIDEAICPFRGRIRFRIYIKGKPHKYGIKIFELCESSSGYACNIEVYTGKQPGQGADYNSTLKLVERMAAPYFNRGHVIYFDRWCSIYYNKHKAGVDRSDQLLSYYSFQRRTMKWWKKLFFHIFGLTIVNSHIIYNKLNPTSKLSLRDYHLVIMEKMVEEAGVEITDQQLGSSSSKARLLERHFITRIKEENKPNVNIQRKCKVCAEKRKSATGKRIRKDTAYIVPTTANYPIQFFLDTLGISEGLIKGAFRKLSPTGILEPDRRGGKRLKKELGADGHSHMECDSIHSKIEIKSKNSPVYTLEGWAQIIRLARSKPSPFEITELVHDDFLNFNTRETKFEAIKEKGKQNYKINEKGTQIKFTDAVWYQYRKEENKNIFMKTEIDGDYLTLISKQRKGKQSTTPVTPYKERLPISDVKKKRPFIIMRPKFNSKADCSEDLRPGADDGFTVVKSRKRRRESAGSPTAAAPSSNIGGARNNHRAQSSAGSVPRAQEITTTRAHIVEARARQASSSEEHCVYLEHGPEQQPFHYLRALDRLLGGTARVIQISKVNGHQLLGLANRGLAERLITEGLEVEGTLLRAFHFRKRAERITVGNLPFFVEDSAIINALKPYGRITSIAPKMKAGPYIYSDGRREAFIVLRDGVTTERLPARLKITIKGEAWPAYLSSGIKCSRCHGQGHRRANCPLLAGRVNTTRSAPPASPAGVPPSTAPAPLLRPPSQHPAPEPPLEISGASLAARAATYPVGAPQPSPTAPPALPTEEAPPAPPPVTPAPSSQAPRDPAGQPTQEILRPANTTHDVEMTTVEESISSSASSVGKSTRSDLVAFIKGSSSVSFAGTDALGLGREEVLNLLSSKTKAQKRGHHLTPPQSNALADLINQILDLRPGGNTNIYKVLGQVRTMKAVYGDKCLSQNRIFGWVRKFKSSIESLDNAPPLPTPRLAEPTPPAPQENESTPTMATPPPPSAHMEDNPTRTSWKMSQVLHREFMKEPDLGPTSQSGIDHLDLVDATSMVNSWRVWKGFFGWNTLVEETYLRLTASGASFAKRISPGTFAYYVGLQAIARVLELSDLSPRGTTVPGRDLIRAMKHAGTHFPERISLFLSGLGDAASLGGVKYIFTMPSLEYAVANNNTPGLAASRIMAELGNVNGRWPLPADMNPLEEGAGLPTQNIVGYGQVEPLEPAAHMPFLVPAGSPGSADVVPERPSNVSQSGEEISPENRLQKKASEEKSKNQNHANSPAGVKHVNLAAERDVTAPTNAASSSANSANPAWRSWGDTEMAEVESNDGYTLVRNKKRRLGSPSSEHAPRQPNKPGEQRGSQQHKRPTGPRKVPPQEIKAKRKNIAEAKARQNSSTHENYIFVELCPEIPDYTYLKAMSKLVGGPNNITQFNRMNGHYIVGLASMDLASRLVVDGLEIEGTSLKVFPFRKRAERIVVANLPGFVEDFTVVNALSPYGRVTSIAPILVKMEEFTFTDGRREAFILLNDGIKLDRLPTRLDVKSKGDSVPAFLSFGIKCSKCGKRGHRRANCPALARQGNGSPRQAASPTDARPPPLLLLLLSGQGSRHLRPQHI</sequence>
<feature type="region of interest" description="Disordered" evidence="2">
    <location>
        <begin position="3003"/>
        <end position="3055"/>
    </location>
</feature>
<feature type="compositionally biased region" description="Basic and acidic residues" evidence="2">
    <location>
        <begin position="2154"/>
        <end position="2163"/>
    </location>
</feature>
<keyword evidence="1" id="KW-0863">Zinc-finger</keyword>
<feature type="compositionally biased region" description="Pro residues" evidence="2">
    <location>
        <begin position="2420"/>
        <end position="2448"/>
    </location>
</feature>
<feature type="region of interest" description="Disordered" evidence="2">
    <location>
        <begin position="2153"/>
        <end position="2214"/>
    </location>
</feature>
<feature type="compositionally biased region" description="Polar residues" evidence="2">
    <location>
        <begin position="3254"/>
        <end position="3263"/>
    </location>
</feature>
<feature type="region of interest" description="Disordered" evidence="2">
    <location>
        <begin position="2464"/>
        <end position="2511"/>
    </location>
</feature>
<organism evidence="4 5">
    <name type="scientific">Cordylochernes scorpioides</name>
    <dbReference type="NCBI Taxonomy" id="51811"/>
    <lineage>
        <taxon>Eukaryota</taxon>
        <taxon>Metazoa</taxon>
        <taxon>Ecdysozoa</taxon>
        <taxon>Arthropoda</taxon>
        <taxon>Chelicerata</taxon>
        <taxon>Arachnida</taxon>
        <taxon>Pseudoscorpiones</taxon>
        <taxon>Cheliferoidea</taxon>
        <taxon>Chernetidae</taxon>
        <taxon>Cordylochernes</taxon>
    </lineage>
</organism>
<accession>A0ABY6KCF8</accession>
<feature type="compositionally biased region" description="Pro residues" evidence="2">
    <location>
        <begin position="717"/>
        <end position="745"/>
    </location>
</feature>
<name>A0ABY6KCF8_9ARAC</name>
<feature type="region of interest" description="Disordered" evidence="2">
    <location>
        <begin position="2650"/>
        <end position="2692"/>
    </location>
</feature>
<feature type="region of interest" description="Disordered" evidence="2">
    <location>
        <begin position="490"/>
        <end position="532"/>
    </location>
</feature>
<dbReference type="PROSITE" id="PS50158">
    <property type="entry name" value="ZF_CCHC"/>
    <property type="match status" value="2"/>
</dbReference>
<feature type="domain" description="CCHC-type" evidence="3">
    <location>
        <begin position="3233"/>
        <end position="3248"/>
    </location>
</feature>
<dbReference type="Pfam" id="PF13843">
    <property type="entry name" value="DDE_Tnp_1_7"/>
    <property type="match status" value="2"/>
</dbReference>
<feature type="domain" description="CCHC-type" evidence="3">
    <location>
        <begin position="684"/>
        <end position="699"/>
    </location>
</feature>
<evidence type="ECO:0000256" key="1">
    <source>
        <dbReference type="PROSITE-ProRule" id="PRU00047"/>
    </source>
</evidence>
<dbReference type="InterPro" id="IPR001878">
    <property type="entry name" value="Znf_CCHC"/>
</dbReference>
<keyword evidence="1" id="KW-0479">Metal-binding</keyword>
<evidence type="ECO:0000259" key="3">
    <source>
        <dbReference type="PROSITE" id="PS50158"/>
    </source>
</evidence>
<feature type="compositionally biased region" description="Low complexity" evidence="2">
    <location>
        <begin position="2180"/>
        <end position="2190"/>
    </location>
</feature>
<evidence type="ECO:0000313" key="5">
    <source>
        <dbReference type="Proteomes" id="UP001235939"/>
    </source>
</evidence>
<dbReference type="Proteomes" id="UP001235939">
    <property type="component" value="Chromosome 04"/>
</dbReference>
<feature type="compositionally biased region" description="Pro residues" evidence="2">
    <location>
        <begin position="2467"/>
        <end position="2492"/>
    </location>
</feature>
<evidence type="ECO:0000313" key="4">
    <source>
        <dbReference type="EMBL" id="UYV66531.1"/>
    </source>
</evidence>
<feature type="region of interest" description="Disordered" evidence="2">
    <location>
        <begin position="2905"/>
        <end position="2962"/>
    </location>
</feature>
<feature type="region of interest" description="Disordered" evidence="2">
    <location>
        <begin position="3248"/>
        <end position="3268"/>
    </location>
</feature>
<dbReference type="EMBL" id="CP092866">
    <property type="protein sequence ID" value="UYV66531.1"/>
    <property type="molecule type" value="Genomic_DNA"/>
</dbReference>
<dbReference type="InterPro" id="IPR029526">
    <property type="entry name" value="PGBD"/>
</dbReference>
<evidence type="ECO:0000256" key="2">
    <source>
        <dbReference type="SAM" id="MobiDB-lite"/>
    </source>
</evidence>